<dbReference type="PANTHER" id="PTHR23264">
    <property type="entry name" value="NUCLEOTIDE-BINDING PROTEIN NBP35 YEAST -RELATED"/>
    <property type="match status" value="1"/>
</dbReference>
<dbReference type="PANTHER" id="PTHR23264:SF19">
    <property type="entry name" value="CYTOSOLIC FE-S CLUSTER ASSEMBLY FACTOR NUBP2"/>
    <property type="match status" value="1"/>
</dbReference>
<dbReference type="Pfam" id="PF10609">
    <property type="entry name" value="ParA"/>
    <property type="match status" value="1"/>
</dbReference>
<keyword evidence="1 6" id="KW-0479">Metal-binding</keyword>
<evidence type="ECO:0000256" key="4">
    <source>
        <dbReference type="ARBA" id="ARBA00023004"/>
    </source>
</evidence>
<dbReference type="GO" id="GO:0016226">
    <property type="term" value="P:iron-sulfur cluster assembly"/>
    <property type="evidence" value="ECO:0007669"/>
    <property type="project" value="InterPro"/>
</dbReference>
<dbReference type="InterPro" id="IPR033913">
    <property type="entry name" value="MTH1175_dom"/>
</dbReference>
<comment type="function">
    <text evidence="6">Binds and transfers iron-sulfur (Fe-S) clusters to target apoproteins. Can hydrolyze ATP.</text>
</comment>
<dbReference type="SMART" id="SM00382">
    <property type="entry name" value="AAA"/>
    <property type="match status" value="1"/>
</dbReference>
<dbReference type="GO" id="GO:0046872">
    <property type="term" value="F:metal ion binding"/>
    <property type="evidence" value="ECO:0007669"/>
    <property type="project" value="UniProtKB-KW"/>
</dbReference>
<comment type="similarity">
    <text evidence="6">Belongs to the Mrp/NBP35 ATP-binding proteins family.</text>
</comment>
<evidence type="ECO:0000259" key="7">
    <source>
        <dbReference type="SMART" id="SM00382"/>
    </source>
</evidence>
<dbReference type="Gene3D" id="3.40.50.300">
    <property type="entry name" value="P-loop containing nucleotide triphosphate hydrolases"/>
    <property type="match status" value="1"/>
</dbReference>
<dbReference type="InterPro" id="IPR003731">
    <property type="entry name" value="Di-Nase_FeMo-co_biosynth"/>
</dbReference>
<dbReference type="CDD" id="cd02037">
    <property type="entry name" value="Mrp_NBP35"/>
    <property type="match status" value="1"/>
</dbReference>
<feature type="binding site" evidence="6">
    <location>
        <begin position="33"/>
        <end position="40"/>
    </location>
    <ligand>
        <name>ATP</name>
        <dbReference type="ChEBI" id="CHEBI:30616"/>
    </ligand>
</feature>
<keyword evidence="3 6" id="KW-0067">ATP-binding</keyword>
<dbReference type="InterPro" id="IPR027417">
    <property type="entry name" value="P-loop_NTPase"/>
</dbReference>
<protein>
    <recommendedName>
        <fullName evidence="6">Iron-sulfur cluster carrier protein</fullName>
    </recommendedName>
</protein>
<dbReference type="InterPro" id="IPR036105">
    <property type="entry name" value="DiNase_FeMo-co_biosyn_sf"/>
</dbReference>
<sequence length="404" mass="43219">MACNSSDQELQAQDQKINKFLQNVNHKILVMSGKGGVGKSTVATNLAVFLSNQGYKVGLLDVDVHGPSIAGLLGLTGLRLNTDGDQFQPYQYNDNLKVISIQGLLNQPDDPLIWRGPVKIGIIRQFLADVNWGALDFLIIDSPPGTGDEPLTVAQTVTDCQAVIVTTPQEIALADVRKSIQFCKKVNMPVLGIIENMSGFVCPSCGNMHAIFKSGGGEKTAADYNLPFLGQLPIDPNVVTAGDAGRSIDTLTSHTKESMQHIVEQFLQKLPTKQKGVEKTMKIAIPIVQGKLCTHFGHCEQFAIITIADGKIVKHETLTPPPHAPGVIPNWVADHGCTDIIVGGMGEAAQAILQQRGVKVSCGAPSDTPENLVAVYLRGELVDSGNTCDHEHGDHEHGHGCGGH</sequence>
<reference evidence="9" key="1">
    <citation type="submission" date="2015-03" db="EMBL/GenBank/DDBJ databases">
        <authorList>
            <person name="Nijsse Bart"/>
        </authorList>
    </citation>
    <scope>NUCLEOTIDE SEQUENCE [LARGE SCALE GENOMIC DNA]</scope>
</reference>
<dbReference type="Gene3D" id="3.30.420.130">
    <property type="entry name" value="Dinitrogenase iron-molybdenum cofactor biosynthesis domain"/>
    <property type="match status" value="1"/>
</dbReference>
<keyword evidence="4 6" id="KW-0408">Iron</keyword>
<dbReference type="GO" id="GO:0005829">
    <property type="term" value="C:cytosol"/>
    <property type="evidence" value="ECO:0007669"/>
    <property type="project" value="TreeGrafter"/>
</dbReference>
<evidence type="ECO:0000256" key="6">
    <source>
        <dbReference type="HAMAP-Rule" id="MF_02040"/>
    </source>
</evidence>
<accession>A0A0U1KYH0</accession>
<dbReference type="NCBIfam" id="NF041136">
    <property type="entry name" value="MrpORP"/>
    <property type="match status" value="1"/>
</dbReference>
<evidence type="ECO:0000256" key="3">
    <source>
        <dbReference type="ARBA" id="ARBA00022840"/>
    </source>
</evidence>
<evidence type="ECO:0000256" key="2">
    <source>
        <dbReference type="ARBA" id="ARBA00022741"/>
    </source>
</evidence>
<evidence type="ECO:0000313" key="8">
    <source>
        <dbReference type="EMBL" id="CQR72416.1"/>
    </source>
</evidence>
<proteinExistence type="inferred from homology"/>
<dbReference type="Pfam" id="PF02579">
    <property type="entry name" value="Nitro_FeMo-Co"/>
    <property type="match status" value="1"/>
</dbReference>
<dbReference type="GO" id="GO:0016887">
    <property type="term" value="F:ATP hydrolysis activity"/>
    <property type="evidence" value="ECO:0007669"/>
    <property type="project" value="UniProtKB-UniRule"/>
</dbReference>
<gene>
    <name evidence="8" type="ORF">SpAn4DRAFT_2876</name>
</gene>
<comment type="subunit">
    <text evidence="6">Homodimer.</text>
</comment>
<dbReference type="InterPro" id="IPR033756">
    <property type="entry name" value="YlxH/NBP35"/>
</dbReference>
<evidence type="ECO:0000256" key="5">
    <source>
        <dbReference type="ARBA" id="ARBA00023014"/>
    </source>
</evidence>
<dbReference type="CDD" id="cd00851">
    <property type="entry name" value="MTH1175"/>
    <property type="match status" value="1"/>
</dbReference>
<feature type="domain" description="AAA+ ATPase" evidence="7">
    <location>
        <begin position="25"/>
        <end position="187"/>
    </location>
</feature>
<dbReference type="InterPro" id="IPR019591">
    <property type="entry name" value="Mrp/NBP35_ATP-bd"/>
</dbReference>
<dbReference type="SUPFAM" id="SSF53146">
    <property type="entry name" value="Nitrogenase accessory factor-like"/>
    <property type="match status" value="1"/>
</dbReference>
<dbReference type="AlphaFoldDB" id="A0A0U1KYH0"/>
<dbReference type="Proteomes" id="UP000049855">
    <property type="component" value="Unassembled WGS sequence"/>
</dbReference>
<keyword evidence="9" id="KW-1185">Reference proteome</keyword>
<keyword evidence="6" id="KW-0378">Hydrolase</keyword>
<dbReference type="FunFam" id="3.40.50.300:FF:001119">
    <property type="entry name" value="Iron-sulfur cluster carrier protein"/>
    <property type="match status" value="1"/>
</dbReference>
<dbReference type="InterPro" id="IPR000808">
    <property type="entry name" value="Mrp-like_CS"/>
</dbReference>
<dbReference type="GO" id="GO:0005524">
    <property type="term" value="F:ATP binding"/>
    <property type="evidence" value="ECO:0007669"/>
    <property type="project" value="UniProtKB-UniRule"/>
</dbReference>
<keyword evidence="5 6" id="KW-0411">Iron-sulfur</keyword>
<dbReference type="EMBL" id="CTRP01000010">
    <property type="protein sequence ID" value="CQR72416.1"/>
    <property type="molecule type" value="Genomic_DNA"/>
</dbReference>
<dbReference type="PROSITE" id="PS01215">
    <property type="entry name" value="MRP"/>
    <property type="match status" value="1"/>
</dbReference>
<dbReference type="HAMAP" id="MF_02040">
    <property type="entry name" value="Mrp_NBP35"/>
    <property type="match status" value="1"/>
</dbReference>
<keyword evidence="2 6" id="KW-0547">Nucleotide-binding</keyword>
<dbReference type="RefSeq" id="WP_021167130.1">
    <property type="nucleotide sequence ID" value="NZ_CTRP01000010.1"/>
</dbReference>
<evidence type="ECO:0000313" key="9">
    <source>
        <dbReference type="Proteomes" id="UP000049855"/>
    </source>
</evidence>
<name>A0A0U1KYH0_9FIRM</name>
<dbReference type="SUPFAM" id="SSF52540">
    <property type="entry name" value="P-loop containing nucleoside triphosphate hydrolases"/>
    <property type="match status" value="1"/>
</dbReference>
<dbReference type="GO" id="GO:0140663">
    <property type="term" value="F:ATP-dependent FeS chaperone activity"/>
    <property type="evidence" value="ECO:0007669"/>
    <property type="project" value="InterPro"/>
</dbReference>
<evidence type="ECO:0000256" key="1">
    <source>
        <dbReference type="ARBA" id="ARBA00022723"/>
    </source>
</evidence>
<organism evidence="8 9">
    <name type="scientific">Sporomusa ovata</name>
    <dbReference type="NCBI Taxonomy" id="2378"/>
    <lineage>
        <taxon>Bacteria</taxon>
        <taxon>Bacillati</taxon>
        <taxon>Bacillota</taxon>
        <taxon>Negativicutes</taxon>
        <taxon>Selenomonadales</taxon>
        <taxon>Sporomusaceae</taxon>
        <taxon>Sporomusa</taxon>
    </lineage>
</organism>
<dbReference type="GO" id="GO:0051536">
    <property type="term" value="F:iron-sulfur cluster binding"/>
    <property type="evidence" value="ECO:0007669"/>
    <property type="project" value="UniProtKB-UniRule"/>
</dbReference>
<dbReference type="InterPro" id="IPR003593">
    <property type="entry name" value="AAA+_ATPase"/>
</dbReference>